<dbReference type="Pfam" id="PF07007">
    <property type="entry name" value="LprI"/>
    <property type="match status" value="1"/>
</dbReference>
<dbReference type="Gene3D" id="1.20.1270.180">
    <property type="match status" value="1"/>
</dbReference>
<proteinExistence type="predicted"/>
<keyword evidence="1" id="KW-0732">Signal</keyword>
<dbReference type="OrthoDB" id="7340239at2"/>
<evidence type="ECO:0000313" key="4">
    <source>
        <dbReference type="Proteomes" id="UP000245865"/>
    </source>
</evidence>
<feature type="signal peptide" evidence="1">
    <location>
        <begin position="1"/>
        <end position="20"/>
    </location>
</feature>
<name>A0A316J6G0_9HYPH</name>
<evidence type="ECO:0000259" key="2">
    <source>
        <dbReference type="Pfam" id="PF07007"/>
    </source>
</evidence>
<accession>A0A316J6G0</accession>
<dbReference type="InterPro" id="IPR009739">
    <property type="entry name" value="LprI-like_N"/>
</dbReference>
<dbReference type="RefSeq" id="WP_109707704.1">
    <property type="nucleotide sequence ID" value="NZ_QGDB01000006.1"/>
</dbReference>
<dbReference type="PANTHER" id="PTHR39176:SF1">
    <property type="entry name" value="PERIPLASMIC PROTEIN"/>
    <property type="match status" value="1"/>
</dbReference>
<comment type="caution">
    <text evidence="3">The sequence shown here is derived from an EMBL/GenBank/DDBJ whole genome shotgun (WGS) entry which is preliminary data.</text>
</comment>
<keyword evidence="4" id="KW-1185">Reference proteome</keyword>
<dbReference type="PANTHER" id="PTHR39176">
    <property type="entry name" value="PERIPLASMIC PROTEIN-RELATED"/>
    <property type="match status" value="1"/>
</dbReference>
<organism evidence="3 4">
    <name type="scientific">Falsochrobactrum shanghaiense</name>
    <dbReference type="NCBI Taxonomy" id="2201899"/>
    <lineage>
        <taxon>Bacteria</taxon>
        <taxon>Pseudomonadati</taxon>
        <taxon>Pseudomonadota</taxon>
        <taxon>Alphaproteobacteria</taxon>
        <taxon>Hyphomicrobiales</taxon>
        <taxon>Brucellaceae</taxon>
        <taxon>Falsochrobactrum</taxon>
    </lineage>
</organism>
<dbReference type="AlphaFoldDB" id="A0A316J6G0"/>
<protein>
    <submittedName>
        <fullName evidence="3">Urease-associated protein</fullName>
    </submittedName>
</protein>
<feature type="domain" description="Lysozyme inhibitor LprI-like N-terminal" evidence="2">
    <location>
        <begin position="24"/>
        <end position="116"/>
    </location>
</feature>
<reference evidence="3 4" key="1">
    <citation type="submission" date="2018-05" db="EMBL/GenBank/DDBJ databases">
        <title>Comparative genomic sequence analysis between strain HN4 and CCM 8460T (Falsochrobactrum ovis) will provide more evidence to prove that HN4 is a new species of Falsochrobactrum.</title>
        <authorList>
            <person name="Lyu W."/>
            <person name="Sun L."/>
            <person name="Yao L."/>
        </authorList>
    </citation>
    <scope>NUCLEOTIDE SEQUENCE [LARGE SCALE GENOMIC DNA]</scope>
    <source>
        <strain evidence="3 4">HN4</strain>
    </source>
</reference>
<gene>
    <name evidence="3" type="ORF">DKP76_15515</name>
</gene>
<dbReference type="Proteomes" id="UP000245865">
    <property type="component" value="Unassembled WGS sequence"/>
</dbReference>
<evidence type="ECO:0000313" key="3">
    <source>
        <dbReference type="EMBL" id="PWL16901.1"/>
    </source>
</evidence>
<evidence type="ECO:0000256" key="1">
    <source>
        <dbReference type="SAM" id="SignalP"/>
    </source>
</evidence>
<sequence>MRGIAFIGLSMVLLATPGLAASPCENAQDQVTLNQCANEEFAAADKKLNASYREIQKRLADDPDTKKLLVAAQRAWMKFRDAECAFSSSSSGGGSIQPMLIANCQAQLTSERSKQLDAYLKCPEGDMSCPVPAAD</sequence>
<dbReference type="EMBL" id="QGDB01000006">
    <property type="protein sequence ID" value="PWL16901.1"/>
    <property type="molecule type" value="Genomic_DNA"/>
</dbReference>
<feature type="chain" id="PRO_5016288916" evidence="1">
    <location>
        <begin position="21"/>
        <end position="135"/>
    </location>
</feature>